<protein>
    <submittedName>
        <fullName evidence="4">T9SS type A sorting domain-containing protein</fullName>
    </submittedName>
</protein>
<comment type="caution">
    <text evidence="4">The sequence shown here is derived from an EMBL/GenBank/DDBJ whole genome shotgun (WGS) entry which is preliminary data.</text>
</comment>
<evidence type="ECO:0000259" key="3">
    <source>
        <dbReference type="Pfam" id="PF18962"/>
    </source>
</evidence>
<dbReference type="Proteomes" id="UP001596287">
    <property type="component" value="Unassembled WGS sequence"/>
</dbReference>
<feature type="domain" description="Secretion system C-terminal sorting" evidence="3">
    <location>
        <begin position="323"/>
        <end position="388"/>
    </location>
</feature>
<dbReference type="NCBIfam" id="NF038128">
    <property type="entry name" value="choice_anch_J"/>
    <property type="match status" value="1"/>
</dbReference>
<keyword evidence="5" id="KW-1185">Reference proteome</keyword>
<proteinExistence type="predicted"/>
<feature type="chain" id="PRO_5045928590" evidence="2">
    <location>
        <begin position="26"/>
        <end position="391"/>
    </location>
</feature>
<evidence type="ECO:0000313" key="4">
    <source>
        <dbReference type="EMBL" id="MFC6097588.1"/>
    </source>
</evidence>
<dbReference type="RefSeq" id="WP_379792550.1">
    <property type="nucleotide sequence ID" value="NZ_JBHSQB010000009.1"/>
</dbReference>
<name>A0ABW1PPK3_9FLAO</name>
<gene>
    <name evidence="4" type="ORF">ACFPVY_13105</name>
</gene>
<feature type="signal peptide" evidence="2">
    <location>
        <begin position="1"/>
        <end position="25"/>
    </location>
</feature>
<evidence type="ECO:0000313" key="5">
    <source>
        <dbReference type="Proteomes" id="UP001596287"/>
    </source>
</evidence>
<keyword evidence="1 2" id="KW-0732">Signal</keyword>
<dbReference type="Pfam" id="PF18962">
    <property type="entry name" value="Por_Secre_tail"/>
    <property type="match status" value="1"/>
</dbReference>
<dbReference type="EMBL" id="JBHSQB010000009">
    <property type="protein sequence ID" value="MFC6097588.1"/>
    <property type="molecule type" value="Genomic_DNA"/>
</dbReference>
<evidence type="ECO:0000256" key="2">
    <source>
        <dbReference type="SAM" id="SignalP"/>
    </source>
</evidence>
<evidence type="ECO:0000256" key="1">
    <source>
        <dbReference type="ARBA" id="ARBA00022729"/>
    </source>
</evidence>
<dbReference type="InterPro" id="IPR026444">
    <property type="entry name" value="Secre_tail"/>
</dbReference>
<accession>A0ABW1PPK3</accession>
<sequence>MMKKLLNYRKMIVALSILGASSMNGQCLTATNGLYPTATFATAVCDGTTDNTITTLAYNNEYSNVSVTTGQTYVFRTSIATDFITISNSGGTTAYTSGVGPLTWVSTVTGTVRFYSHDNASCVGSDTIRSRIFKCGTPPVCTNPIVDIPYTMGFETVQDGACITIENVNGATTWSIFTGTTSTASTGTKSIRYNWDATAPGDDWFYTAGLNLTAGTSYTLTFNYKSSDGPTYVENLEVKFGTAANAAAMTSAPIVTLAGINSAIASPFQSSTSTFTPPTTGVYYVGFHNTSVPDQAFLYVDDISITATLSVGDFNLAKLSAHPNPVKDMLNITYTDAITNVTIYNLVGQQVMVKSFDSNEAKMDLSSLQTGNYIAKVTTSDGTKNLKIVKQ</sequence>
<dbReference type="Gene3D" id="2.60.120.200">
    <property type="match status" value="1"/>
</dbReference>
<reference evidence="5" key="1">
    <citation type="journal article" date="2019" name="Int. J. Syst. Evol. Microbiol.">
        <title>The Global Catalogue of Microorganisms (GCM) 10K type strain sequencing project: providing services to taxonomists for standard genome sequencing and annotation.</title>
        <authorList>
            <consortium name="The Broad Institute Genomics Platform"/>
            <consortium name="The Broad Institute Genome Sequencing Center for Infectious Disease"/>
            <person name="Wu L."/>
            <person name="Ma J."/>
        </authorList>
    </citation>
    <scope>NUCLEOTIDE SEQUENCE [LARGE SCALE GENOMIC DNA]</scope>
    <source>
        <strain evidence="5">CCUG 49679</strain>
    </source>
</reference>
<dbReference type="SUPFAM" id="SSF49785">
    <property type="entry name" value="Galactose-binding domain-like"/>
    <property type="match status" value="1"/>
</dbReference>
<dbReference type="NCBIfam" id="TIGR04183">
    <property type="entry name" value="Por_Secre_tail"/>
    <property type="match status" value="1"/>
</dbReference>
<dbReference type="InterPro" id="IPR008979">
    <property type="entry name" value="Galactose-bd-like_sf"/>
</dbReference>
<organism evidence="4 5">
    <name type="scientific">Flavobacterium qiangtangense</name>
    <dbReference type="NCBI Taxonomy" id="1442595"/>
    <lineage>
        <taxon>Bacteria</taxon>
        <taxon>Pseudomonadati</taxon>
        <taxon>Bacteroidota</taxon>
        <taxon>Flavobacteriia</taxon>
        <taxon>Flavobacteriales</taxon>
        <taxon>Flavobacteriaceae</taxon>
        <taxon>Flavobacterium</taxon>
    </lineage>
</organism>